<keyword evidence="7" id="KW-0411">Iron-sulfur</keyword>
<dbReference type="EMBL" id="UGHV01000001">
    <property type="protein sequence ID" value="STO97812.1"/>
    <property type="molecule type" value="Genomic_DNA"/>
</dbReference>
<dbReference type="Gene3D" id="2.102.10.10">
    <property type="entry name" value="Rieske [2Fe-2S] iron-sulphur domain"/>
    <property type="match status" value="1"/>
</dbReference>
<keyword evidence="2 11" id="KW-0812">Transmembrane</keyword>
<dbReference type="InterPro" id="IPR006317">
    <property type="entry name" value="Ubiquinol_cyt_c_Rdtase_Fe-S-su"/>
</dbReference>
<evidence type="ECO:0000256" key="5">
    <source>
        <dbReference type="ARBA" id="ARBA00022989"/>
    </source>
</evidence>
<dbReference type="InterPro" id="IPR036922">
    <property type="entry name" value="Rieske_2Fe-2S_sf"/>
</dbReference>
<keyword evidence="4" id="KW-0479">Metal-binding</keyword>
<evidence type="ECO:0000256" key="3">
    <source>
        <dbReference type="ARBA" id="ARBA00022714"/>
    </source>
</evidence>
<feature type="domain" description="Rieske" evidence="12">
    <location>
        <begin position="97"/>
        <end position="153"/>
    </location>
</feature>
<evidence type="ECO:0000256" key="4">
    <source>
        <dbReference type="ARBA" id="ARBA00022723"/>
    </source>
</evidence>
<dbReference type="NCBIfam" id="TIGR01416">
    <property type="entry name" value="Rieske_proteo"/>
    <property type="match status" value="1"/>
</dbReference>
<keyword evidence="13" id="KW-0560">Oxidoreductase</keyword>
<dbReference type="GO" id="GO:0051537">
    <property type="term" value="F:2 iron, 2 sulfur cluster binding"/>
    <property type="evidence" value="ECO:0007669"/>
    <property type="project" value="UniProtKB-KW"/>
</dbReference>
<dbReference type="GO" id="GO:0008121">
    <property type="term" value="F:quinol-cytochrome-c reductase activity"/>
    <property type="evidence" value="ECO:0007669"/>
    <property type="project" value="InterPro"/>
</dbReference>
<keyword evidence="3" id="KW-0001">2Fe-2S</keyword>
<reference evidence="13 14" key="1">
    <citation type="submission" date="2018-06" db="EMBL/GenBank/DDBJ databases">
        <authorList>
            <consortium name="Pathogen Informatics"/>
            <person name="Doyle S."/>
        </authorList>
    </citation>
    <scope>NUCLEOTIDE SEQUENCE [LARGE SCALE GENOMIC DNA]</scope>
    <source>
        <strain evidence="13 14">NCTC12410</strain>
    </source>
</reference>
<evidence type="ECO:0000256" key="6">
    <source>
        <dbReference type="ARBA" id="ARBA00023004"/>
    </source>
</evidence>
<dbReference type="Pfam" id="PF00355">
    <property type="entry name" value="Rieske"/>
    <property type="match status" value="1"/>
</dbReference>
<dbReference type="AlphaFoldDB" id="A0A377J5P4"/>
<feature type="transmembrane region" description="Helical" evidence="11">
    <location>
        <begin position="9"/>
        <end position="29"/>
    </location>
</feature>
<keyword evidence="8 11" id="KW-0472">Membrane</keyword>
<dbReference type="SUPFAM" id="SSF50022">
    <property type="entry name" value="ISP domain"/>
    <property type="match status" value="1"/>
</dbReference>
<dbReference type="NCBIfam" id="TIGR01409">
    <property type="entry name" value="TAT_signal_seq"/>
    <property type="match status" value="1"/>
</dbReference>
<accession>A0A377J5P4</accession>
<dbReference type="EC" id="1.10.2.2" evidence="13"/>
<protein>
    <submittedName>
        <fullName evidence="13">Cytochrome b6-F complex iron-sulfur subunit</fullName>
        <ecNumber evidence="13">1.10.2.2</ecNumber>
    </submittedName>
</protein>
<keyword evidence="1" id="KW-0500">Molybdenum</keyword>
<proteinExistence type="predicted"/>
<evidence type="ECO:0000256" key="1">
    <source>
        <dbReference type="ARBA" id="ARBA00022505"/>
    </source>
</evidence>
<evidence type="ECO:0000256" key="7">
    <source>
        <dbReference type="ARBA" id="ARBA00023014"/>
    </source>
</evidence>
<dbReference type="InterPro" id="IPR017941">
    <property type="entry name" value="Rieske_2Fe-2S"/>
</dbReference>
<evidence type="ECO:0000256" key="2">
    <source>
        <dbReference type="ARBA" id="ARBA00022692"/>
    </source>
</evidence>
<evidence type="ECO:0000256" key="10">
    <source>
        <dbReference type="RuleBase" id="RU004497"/>
    </source>
</evidence>
<dbReference type="PROSITE" id="PS51318">
    <property type="entry name" value="TAT"/>
    <property type="match status" value="1"/>
</dbReference>
<dbReference type="OrthoDB" id="9767869at2"/>
<dbReference type="GO" id="GO:0046872">
    <property type="term" value="F:metal ion binding"/>
    <property type="evidence" value="ECO:0007669"/>
    <property type="project" value="UniProtKB-KW"/>
</dbReference>
<gene>
    <name evidence="13" type="primary">fbcF</name>
    <name evidence="13" type="ORF">NCTC12410_01649</name>
</gene>
<dbReference type="FunFam" id="2.102.10.10:FF:000024">
    <property type="entry name" value="Ubiquinol-cytochrome c reductase, iron-sulfur subunit"/>
    <property type="match status" value="1"/>
</dbReference>
<evidence type="ECO:0000256" key="11">
    <source>
        <dbReference type="SAM" id="Phobius"/>
    </source>
</evidence>
<keyword evidence="5 11" id="KW-1133">Transmembrane helix</keyword>
<name>A0A377J5P4_9HELI</name>
<evidence type="ECO:0000256" key="8">
    <source>
        <dbReference type="ARBA" id="ARBA00023136"/>
    </source>
</evidence>
<evidence type="ECO:0000259" key="12">
    <source>
        <dbReference type="PROSITE" id="PS51296"/>
    </source>
</evidence>
<dbReference type="Proteomes" id="UP000254841">
    <property type="component" value="Unassembled WGS sequence"/>
</dbReference>
<dbReference type="PANTHER" id="PTHR10134">
    <property type="entry name" value="CYTOCHROME B-C1 COMPLEX SUBUNIT RIESKE, MITOCHONDRIAL"/>
    <property type="match status" value="1"/>
</dbReference>
<evidence type="ECO:0000313" key="14">
    <source>
        <dbReference type="Proteomes" id="UP000254841"/>
    </source>
</evidence>
<dbReference type="InterPro" id="IPR006311">
    <property type="entry name" value="TAT_signal"/>
</dbReference>
<dbReference type="GO" id="GO:0016491">
    <property type="term" value="F:oxidoreductase activity"/>
    <property type="evidence" value="ECO:0007669"/>
    <property type="project" value="UniProtKB-KW"/>
</dbReference>
<evidence type="ECO:0000313" key="13">
    <source>
        <dbReference type="EMBL" id="STO97812.1"/>
    </source>
</evidence>
<dbReference type="InterPro" id="IPR019546">
    <property type="entry name" value="TAT_signal_bac_arc"/>
</dbReference>
<dbReference type="InterPro" id="IPR014349">
    <property type="entry name" value="Rieske_Fe-S_prot"/>
</dbReference>
<keyword evidence="6" id="KW-0408">Iron</keyword>
<sequence length="167" mass="18183">MAEVKRRDFLGLTLGGVAAVGGIASLIAMKKTWDPLPSVVSAGFTTVDIGNMQEGEFSQVEWRGKPVFIIRKSSNDAFDDKRDFKIGDKVYTLGLQVCTHLGCIPLYKSNEKEFLCPCHGGRFTISGVNIEGTPPPRPFDIPPFKIDGTTLTLGEAGEEYNKMIALA</sequence>
<comment type="subunit">
    <text evidence="10">The main subunits of complex b-c1 are: cytochrome b, cytochrome c1 and the Rieske protein.</text>
</comment>
<keyword evidence="9" id="KW-1015">Disulfide bond</keyword>
<evidence type="ECO:0000256" key="9">
    <source>
        <dbReference type="ARBA" id="ARBA00023157"/>
    </source>
</evidence>
<organism evidence="13 14">
    <name type="scientific">Helicobacter canis</name>
    <dbReference type="NCBI Taxonomy" id="29419"/>
    <lineage>
        <taxon>Bacteria</taxon>
        <taxon>Pseudomonadati</taxon>
        <taxon>Campylobacterota</taxon>
        <taxon>Epsilonproteobacteria</taxon>
        <taxon>Campylobacterales</taxon>
        <taxon>Helicobacteraceae</taxon>
        <taxon>Helicobacter</taxon>
    </lineage>
</organism>
<dbReference type="PROSITE" id="PS51296">
    <property type="entry name" value="RIESKE"/>
    <property type="match status" value="1"/>
</dbReference>
<dbReference type="RefSeq" id="WP_115012020.1">
    <property type="nucleotide sequence ID" value="NZ_UGHV01000001.1"/>
</dbReference>